<evidence type="ECO:0000313" key="3">
    <source>
        <dbReference type="Proteomes" id="UP000321363"/>
    </source>
</evidence>
<comment type="caution">
    <text evidence="2">The sequence shown here is derived from an EMBL/GenBank/DDBJ whole genome shotgun (WGS) entry which is preliminary data.</text>
</comment>
<dbReference type="EMBL" id="VOQF01000012">
    <property type="protein sequence ID" value="TXC89321.1"/>
    <property type="molecule type" value="Genomic_DNA"/>
</dbReference>
<feature type="transmembrane region" description="Helical" evidence="1">
    <location>
        <begin position="30"/>
        <end position="51"/>
    </location>
</feature>
<proteinExistence type="predicted"/>
<accession>A0A5C6VXL3</accession>
<organism evidence="2 3">
    <name type="scientific">Metabacillus litoralis</name>
    <dbReference type="NCBI Taxonomy" id="152268"/>
    <lineage>
        <taxon>Bacteria</taxon>
        <taxon>Bacillati</taxon>
        <taxon>Bacillota</taxon>
        <taxon>Bacilli</taxon>
        <taxon>Bacillales</taxon>
        <taxon>Bacillaceae</taxon>
        <taxon>Metabacillus</taxon>
    </lineage>
</organism>
<protein>
    <submittedName>
        <fullName evidence="2">Uncharacterized protein</fullName>
    </submittedName>
</protein>
<dbReference type="RefSeq" id="WP_146949987.1">
    <property type="nucleotide sequence ID" value="NZ_VOQF01000012.1"/>
</dbReference>
<keyword evidence="1" id="KW-0472">Membrane</keyword>
<dbReference type="OrthoDB" id="2885283at2"/>
<dbReference type="Proteomes" id="UP000321363">
    <property type="component" value="Unassembled WGS sequence"/>
</dbReference>
<dbReference type="AlphaFoldDB" id="A0A5C6VXL3"/>
<feature type="transmembrane region" description="Helical" evidence="1">
    <location>
        <begin position="71"/>
        <end position="90"/>
    </location>
</feature>
<keyword evidence="1" id="KW-0812">Transmembrane</keyword>
<name>A0A5C6VXL3_9BACI</name>
<keyword evidence="1" id="KW-1133">Transmembrane helix</keyword>
<evidence type="ECO:0000313" key="2">
    <source>
        <dbReference type="EMBL" id="TXC89321.1"/>
    </source>
</evidence>
<keyword evidence="3" id="KW-1185">Reference proteome</keyword>
<gene>
    <name evidence="2" type="ORF">FS935_17760</name>
</gene>
<evidence type="ECO:0000256" key="1">
    <source>
        <dbReference type="SAM" id="Phobius"/>
    </source>
</evidence>
<reference evidence="2 3" key="1">
    <citation type="journal article" date="2005" name="Int. J. Syst. Evol. Microbiol.">
        <title>Bacillus litoralis sp. nov., isolated from a tidal flat of the Yellow Sea in Korea.</title>
        <authorList>
            <person name="Yoon J.H."/>
            <person name="Oh T.K."/>
        </authorList>
    </citation>
    <scope>NUCLEOTIDE SEQUENCE [LARGE SCALE GENOMIC DNA]</scope>
    <source>
        <strain evidence="2 3">SW-211</strain>
    </source>
</reference>
<sequence>MQFAVHTIPYTGFAVKNMSVGIEVEIMRTIMFLVVFLFLILLIAQVDAVIYKSYLFVELKRITRLKPGTNFWMVYIFLCIGFLFSIWIGIKEKLDKIRKRS</sequence>